<keyword evidence="1" id="KW-0812">Transmembrane</keyword>
<dbReference type="AlphaFoldDB" id="A0A3G6YJX0"/>
<evidence type="ECO:0000256" key="1">
    <source>
        <dbReference type="SAM" id="Phobius"/>
    </source>
</evidence>
<evidence type="ECO:0000313" key="3">
    <source>
        <dbReference type="Proteomes" id="UP000254410"/>
    </source>
</evidence>
<keyword evidence="1" id="KW-1133">Transmembrane helix</keyword>
<protein>
    <submittedName>
        <fullName evidence="2">Uncharacterized protein</fullName>
    </submittedName>
</protein>
<sequence length="62" mass="7496">MTHLLLKRQLKFEFWSMEKKDINAMIKKTKRDNYHILYFRIGWSSLGPFILDGNGLLLLKQR</sequence>
<name>A0A3G6YJX0_ACIPI</name>
<evidence type="ECO:0000313" key="2">
    <source>
        <dbReference type="EMBL" id="AZC00631.1"/>
    </source>
</evidence>
<reference evidence="2 3" key="1">
    <citation type="submission" date="2018-11" db="EMBL/GenBank/DDBJ databases">
        <authorList>
            <person name="Kuo S.-C."/>
            <person name="Chen F.-J."/>
            <person name="Liao Y.-C."/>
        </authorList>
    </citation>
    <scope>NUCLEOTIDE SEQUENCE [LARGE SCALE GENOMIC DNA]</scope>
    <source>
        <strain evidence="2 3">2014S06-099</strain>
    </source>
</reference>
<reference evidence="2 3" key="2">
    <citation type="submission" date="2018-12" db="EMBL/GenBank/DDBJ databases">
        <title>Molecular Epidemiology of Emerging Carbapenem-Resistance in Acinetobacter nosocomialis and Acinetobacter pittii in Taiwan, 2010-2014.</title>
        <authorList>
            <person name="Huang W.-C."/>
            <person name="Wang H.-Y."/>
            <person name="Lai J.-F."/>
            <person name="Lauderdale T.-L."/>
            <person name="Sytwu H.-K."/>
        </authorList>
    </citation>
    <scope>NUCLEOTIDE SEQUENCE [LARGE SCALE GENOMIC DNA]</scope>
    <source>
        <strain evidence="2 3">2014S06-099</strain>
    </source>
</reference>
<keyword evidence="1" id="KW-0472">Membrane</keyword>
<feature type="transmembrane region" description="Helical" evidence="1">
    <location>
        <begin position="37"/>
        <end position="59"/>
    </location>
</feature>
<organism evidence="2 3">
    <name type="scientific">Acinetobacter pittii</name>
    <name type="common">Acinetobacter genomosp. 3</name>
    <dbReference type="NCBI Taxonomy" id="48296"/>
    <lineage>
        <taxon>Bacteria</taxon>
        <taxon>Pseudomonadati</taxon>
        <taxon>Pseudomonadota</taxon>
        <taxon>Gammaproteobacteria</taxon>
        <taxon>Moraxellales</taxon>
        <taxon>Moraxellaceae</taxon>
        <taxon>Acinetobacter</taxon>
        <taxon>Acinetobacter calcoaceticus/baumannii complex</taxon>
    </lineage>
</organism>
<dbReference type="EMBL" id="CP033540">
    <property type="protein sequence ID" value="AZC00631.1"/>
    <property type="molecule type" value="Genomic_DNA"/>
</dbReference>
<gene>
    <name evidence="2" type="ORF">DKE52_010775</name>
</gene>
<accession>A0A3G6YJX0</accession>
<dbReference type="Proteomes" id="UP000254410">
    <property type="component" value="Chromosome"/>
</dbReference>
<proteinExistence type="predicted"/>